<accession>A0A0N1HAY5</accession>
<evidence type="ECO:0000259" key="1">
    <source>
        <dbReference type="Pfam" id="PF13302"/>
    </source>
</evidence>
<dbReference type="GO" id="GO:1990189">
    <property type="term" value="F:protein N-terminal-serine acetyltransferase activity"/>
    <property type="evidence" value="ECO:0007669"/>
    <property type="project" value="TreeGrafter"/>
</dbReference>
<dbReference type="PANTHER" id="PTHR43441:SF5">
    <property type="entry name" value="FAMILY ACETYLTRANSFERASE, PUTATIVE-RELATED"/>
    <property type="match status" value="1"/>
</dbReference>
<dbReference type="AlphaFoldDB" id="A0A0N1HAY5"/>
<gene>
    <name evidence="2" type="ORF">AB675_8218</name>
</gene>
<comment type="caution">
    <text evidence="2">The sequence shown here is derived from an EMBL/GenBank/DDBJ whole genome shotgun (WGS) entry which is preliminary data.</text>
</comment>
<dbReference type="VEuPathDB" id="FungiDB:AB675_8218"/>
<proteinExistence type="predicted"/>
<dbReference type="GO" id="GO:0008999">
    <property type="term" value="F:protein-N-terminal-alanine acetyltransferase activity"/>
    <property type="evidence" value="ECO:0007669"/>
    <property type="project" value="TreeGrafter"/>
</dbReference>
<sequence length="257" mass="28782">MTTNFSLPIDLSHLQNDRIKLVPLEDKLQEWTTLWISTVHTHPQTYAYLLYGPFATPADFISWYDTSIRHDRSTLMLAIILKPGTIVPARTQRSLNATDASNEPEEELVIEEDTFAGLAGLTTPTASTATSNLTADMGQLLLPRYHRTFVGTHANGLLLHHLLDPTPNGLALRRVQWQPNASNTASVNAAKRLGFRLEGVMRWAVVLPWGKIGDTVREGREQGETKGRKARHTAMLALCWDDWEGGGRDYVDRLMAR</sequence>
<protein>
    <recommendedName>
        <fullName evidence="1">N-acetyltransferase domain-containing protein</fullName>
    </recommendedName>
</protein>
<dbReference type="SUPFAM" id="SSF55729">
    <property type="entry name" value="Acyl-CoA N-acyltransferases (Nat)"/>
    <property type="match status" value="1"/>
</dbReference>
<dbReference type="InterPro" id="IPR000182">
    <property type="entry name" value="GNAT_dom"/>
</dbReference>
<dbReference type="InterPro" id="IPR016181">
    <property type="entry name" value="Acyl_CoA_acyltransferase"/>
</dbReference>
<dbReference type="PANTHER" id="PTHR43441">
    <property type="entry name" value="RIBOSOMAL-PROTEIN-SERINE ACETYLTRANSFERASE"/>
    <property type="match status" value="1"/>
</dbReference>
<dbReference type="RefSeq" id="XP_018001268.1">
    <property type="nucleotide sequence ID" value="XM_018148648.1"/>
</dbReference>
<dbReference type="OrthoDB" id="41238at2759"/>
<organism evidence="2 3">
    <name type="scientific">Cyphellophora attinorum</name>
    <dbReference type="NCBI Taxonomy" id="1664694"/>
    <lineage>
        <taxon>Eukaryota</taxon>
        <taxon>Fungi</taxon>
        <taxon>Dikarya</taxon>
        <taxon>Ascomycota</taxon>
        <taxon>Pezizomycotina</taxon>
        <taxon>Eurotiomycetes</taxon>
        <taxon>Chaetothyriomycetidae</taxon>
        <taxon>Chaetothyriales</taxon>
        <taxon>Cyphellophoraceae</taxon>
        <taxon>Cyphellophora</taxon>
    </lineage>
</organism>
<dbReference type="Proteomes" id="UP000038010">
    <property type="component" value="Unassembled WGS sequence"/>
</dbReference>
<dbReference type="InterPro" id="IPR051908">
    <property type="entry name" value="Ribosomal_N-acetyltransferase"/>
</dbReference>
<name>A0A0N1HAY5_9EURO</name>
<evidence type="ECO:0000313" key="3">
    <source>
        <dbReference type="Proteomes" id="UP000038010"/>
    </source>
</evidence>
<dbReference type="EMBL" id="LFJN01000010">
    <property type="protein sequence ID" value="KPI41305.1"/>
    <property type="molecule type" value="Genomic_DNA"/>
</dbReference>
<keyword evidence="3" id="KW-1185">Reference proteome</keyword>
<reference evidence="2 3" key="1">
    <citation type="submission" date="2015-06" db="EMBL/GenBank/DDBJ databases">
        <title>Draft genome of the ant-associated black yeast Phialophora attae CBS 131958.</title>
        <authorList>
            <person name="Moreno L.F."/>
            <person name="Stielow B.J."/>
            <person name="de Hoog S."/>
            <person name="Vicente V.A."/>
            <person name="Weiss V.A."/>
            <person name="de Vries M."/>
            <person name="Cruz L.M."/>
            <person name="Souza E.M."/>
        </authorList>
    </citation>
    <scope>NUCLEOTIDE SEQUENCE [LARGE SCALE GENOMIC DNA]</scope>
    <source>
        <strain evidence="2 3">CBS 131958</strain>
    </source>
</reference>
<feature type="domain" description="N-acetyltransferase" evidence="1">
    <location>
        <begin position="56"/>
        <end position="196"/>
    </location>
</feature>
<dbReference type="Gene3D" id="3.40.630.30">
    <property type="match status" value="1"/>
</dbReference>
<dbReference type="Pfam" id="PF13302">
    <property type="entry name" value="Acetyltransf_3"/>
    <property type="match status" value="1"/>
</dbReference>
<evidence type="ECO:0000313" key="2">
    <source>
        <dbReference type="EMBL" id="KPI41305.1"/>
    </source>
</evidence>
<dbReference type="GeneID" id="28740528"/>